<keyword evidence="9" id="KW-0732">Signal</keyword>
<sequence>MKLTALLLLLGHSALWTVQEASPLGAAGSLPQSFLLKCLEQVRKIQVDGALLQEKLCTTHKLCHPEELLLLGHSLGISQAPLGSCSSQDLEVTSCLSQLHSGLLLYQHLLQALAGISPEVSPTLDLLKLDIVDFAAYIWQQMEDLAMAPSRQPSRNPTPTFSSAFQRRAGGVLVASNLRSFLELAYRALRYLASP</sequence>
<dbReference type="InterPro" id="IPR030473">
    <property type="entry name" value="IL6/GCSF/MGF_CS"/>
</dbReference>
<dbReference type="SMART" id="SM00126">
    <property type="entry name" value="IL6"/>
    <property type="match status" value="1"/>
</dbReference>
<keyword evidence="5" id="KW-0339">Growth factor</keyword>
<dbReference type="PANTHER" id="PTHR10511:SF2">
    <property type="entry name" value="GRANULOCYTE COLONY-STIMULATING FACTOR"/>
    <property type="match status" value="1"/>
</dbReference>
<dbReference type="RefSeq" id="XP_004707503.1">
    <property type="nucleotide sequence ID" value="XM_004707446.1"/>
</dbReference>
<feature type="chain" id="PRO_5046411118" description="Granulocyte colony-stimulating factor" evidence="9">
    <location>
        <begin position="22"/>
        <end position="195"/>
    </location>
</feature>
<evidence type="ECO:0000256" key="6">
    <source>
        <dbReference type="ARBA" id="ARBA00023157"/>
    </source>
</evidence>
<reference evidence="11" key="1">
    <citation type="submission" date="2025-08" db="UniProtKB">
        <authorList>
            <consortium name="RefSeq"/>
        </authorList>
    </citation>
    <scope>IDENTIFICATION</scope>
</reference>
<dbReference type="InterPro" id="IPR009079">
    <property type="entry name" value="4_helix_cytokine-like_core"/>
</dbReference>
<evidence type="ECO:0000313" key="11">
    <source>
        <dbReference type="RefSeq" id="XP_004707503.1"/>
    </source>
</evidence>
<comment type="subcellular location">
    <subcellularLocation>
        <location evidence="1">Secreted</location>
    </subcellularLocation>
</comment>
<evidence type="ECO:0000256" key="7">
    <source>
        <dbReference type="ARBA" id="ARBA00023180"/>
    </source>
</evidence>
<comment type="function">
    <text evidence="8">Granulocyte/macrophage colony-stimulating factors are cytokines that act in hematopoiesis by controlling the production, differentiation, and function of 2 related white cell populations of the blood, the granulocytes and the monocytes-macrophages. This CSF induces granulocytes.</text>
</comment>
<accession>A0ABM0ITR7</accession>
<evidence type="ECO:0000256" key="2">
    <source>
        <dbReference type="ARBA" id="ARBA00007432"/>
    </source>
</evidence>
<evidence type="ECO:0000256" key="4">
    <source>
        <dbReference type="ARBA" id="ARBA00022525"/>
    </source>
</evidence>
<evidence type="ECO:0000256" key="5">
    <source>
        <dbReference type="ARBA" id="ARBA00023030"/>
    </source>
</evidence>
<evidence type="ECO:0000256" key="9">
    <source>
        <dbReference type="SAM" id="SignalP"/>
    </source>
</evidence>
<keyword evidence="4" id="KW-0964">Secreted</keyword>
<dbReference type="PROSITE" id="PS00254">
    <property type="entry name" value="INTERLEUKIN_6"/>
    <property type="match status" value="1"/>
</dbReference>
<feature type="signal peptide" evidence="9">
    <location>
        <begin position="1"/>
        <end position="21"/>
    </location>
</feature>
<dbReference type="Gene3D" id="1.20.1250.10">
    <property type="match status" value="1"/>
</dbReference>
<evidence type="ECO:0000313" key="10">
    <source>
        <dbReference type="Proteomes" id="UP000694863"/>
    </source>
</evidence>
<dbReference type="Proteomes" id="UP000694863">
    <property type="component" value="Unplaced"/>
</dbReference>
<dbReference type="Pfam" id="PF16647">
    <property type="entry name" value="GCSF"/>
    <property type="match status" value="1"/>
</dbReference>
<keyword evidence="7" id="KW-0325">Glycoprotein</keyword>
<organism evidence="10 11">
    <name type="scientific">Echinops telfairi</name>
    <name type="common">Lesser hedgehog tenrec</name>
    <dbReference type="NCBI Taxonomy" id="9371"/>
    <lineage>
        <taxon>Eukaryota</taxon>
        <taxon>Metazoa</taxon>
        <taxon>Chordata</taxon>
        <taxon>Craniata</taxon>
        <taxon>Vertebrata</taxon>
        <taxon>Euteleostomi</taxon>
        <taxon>Mammalia</taxon>
        <taxon>Eutheria</taxon>
        <taxon>Afrotheria</taxon>
        <taxon>Tenrecidae</taxon>
        <taxon>Tenrecinae</taxon>
        <taxon>Echinops</taxon>
    </lineage>
</organism>
<dbReference type="PANTHER" id="PTHR10511">
    <property type="entry name" value="GRANULOCYTE COLONY-STIMULATING FACTOR"/>
    <property type="match status" value="1"/>
</dbReference>
<keyword evidence="10" id="KW-1185">Reference proteome</keyword>
<proteinExistence type="inferred from homology"/>
<dbReference type="SUPFAM" id="SSF47266">
    <property type="entry name" value="4-helical cytokines"/>
    <property type="match status" value="1"/>
</dbReference>
<comment type="similarity">
    <text evidence="2">Belongs to the IL-6 superfamily.</text>
</comment>
<evidence type="ECO:0000256" key="8">
    <source>
        <dbReference type="ARBA" id="ARBA00024794"/>
    </source>
</evidence>
<dbReference type="GeneID" id="101649734"/>
<protein>
    <recommendedName>
        <fullName evidence="3">Granulocyte colony-stimulating factor</fullName>
    </recommendedName>
</protein>
<dbReference type="PRINTS" id="PR00433">
    <property type="entry name" value="IL6GCSFMGF"/>
</dbReference>
<evidence type="ECO:0000256" key="1">
    <source>
        <dbReference type="ARBA" id="ARBA00004613"/>
    </source>
</evidence>
<name>A0ABM0ITR7_ECHTE</name>
<gene>
    <name evidence="11" type="primary">CSF3</name>
</gene>
<dbReference type="InterPro" id="IPR040117">
    <property type="entry name" value="GCSF/MGF"/>
</dbReference>
<evidence type="ECO:0000256" key="3">
    <source>
        <dbReference type="ARBA" id="ARBA00019452"/>
    </source>
</evidence>
<dbReference type="InterPro" id="IPR030474">
    <property type="entry name" value="IL-6/GCSF/MGF"/>
</dbReference>
<keyword evidence="6" id="KW-1015">Disulfide bond</keyword>